<dbReference type="EMBL" id="JBHSSA010000120">
    <property type="protein sequence ID" value="MFC6255403.1"/>
    <property type="molecule type" value="Genomic_DNA"/>
</dbReference>
<name>A0ABW1TCG7_9LACO</name>
<accession>A0ABW1TCG7</accession>
<keyword evidence="2" id="KW-1185">Reference proteome</keyword>
<organism evidence="1 2">
    <name type="scientific">Secundilactobacillus hailunensis</name>
    <dbReference type="NCBI Taxonomy" id="2559923"/>
    <lineage>
        <taxon>Bacteria</taxon>
        <taxon>Bacillati</taxon>
        <taxon>Bacillota</taxon>
        <taxon>Bacilli</taxon>
        <taxon>Lactobacillales</taxon>
        <taxon>Lactobacillaceae</taxon>
        <taxon>Secundilactobacillus</taxon>
    </lineage>
</organism>
<comment type="caution">
    <text evidence="1">The sequence shown here is derived from an EMBL/GenBank/DDBJ whole genome shotgun (WGS) entry which is preliminary data.</text>
</comment>
<dbReference type="Proteomes" id="UP001596190">
    <property type="component" value="Unassembled WGS sequence"/>
</dbReference>
<evidence type="ECO:0000313" key="1">
    <source>
        <dbReference type="EMBL" id="MFC6255403.1"/>
    </source>
</evidence>
<proteinExistence type="predicted"/>
<dbReference type="RefSeq" id="WP_137629824.1">
    <property type="nucleotide sequence ID" value="NZ_BJDO01000001.1"/>
</dbReference>
<reference evidence="2" key="1">
    <citation type="journal article" date="2019" name="Int. J. Syst. Evol. Microbiol.">
        <title>The Global Catalogue of Microorganisms (GCM) 10K type strain sequencing project: providing services to taxonomists for standard genome sequencing and annotation.</title>
        <authorList>
            <consortium name="The Broad Institute Genomics Platform"/>
            <consortium name="The Broad Institute Genome Sequencing Center for Infectious Disease"/>
            <person name="Wu L."/>
            <person name="Ma J."/>
        </authorList>
    </citation>
    <scope>NUCLEOTIDE SEQUENCE [LARGE SCALE GENOMIC DNA]</scope>
    <source>
        <strain evidence="2">CCM 8950</strain>
    </source>
</reference>
<sequence>MKLKQYAFGAITVLSLEIGFQINLQHAKADTYYATTGVKHYMPKSWRGTYYTTAGDVMKVSTYSISQNGKNVYKSSWHGWRKLAFGRINPLYATTRKHKVYTLNASAKYGYETSHEWRLTRKNGKAELIHYGAMGSLSIWHKYYAKRSSKSRTTIVNTDSYNLNYTTAKNL</sequence>
<evidence type="ECO:0000313" key="2">
    <source>
        <dbReference type="Proteomes" id="UP001596190"/>
    </source>
</evidence>
<protein>
    <recommendedName>
        <fullName evidence="3">Surface layer protein A domain-containing protein</fullName>
    </recommendedName>
</protein>
<gene>
    <name evidence="1" type="ORF">ACFP1H_12495</name>
</gene>
<evidence type="ECO:0008006" key="3">
    <source>
        <dbReference type="Google" id="ProtNLM"/>
    </source>
</evidence>